<reference evidence="2 3" key="1">
    <citation type="submission" date="2024-02" db="EMBL/GenBank/DDBJ databases">
        <title>Lysinimicrobium sediminis NBRC 112286.</title>
        <authorList>
            <person name="Ichikawa N."/>
            <person name="Katano-Makiyama Y."/>
            <person name="Hidaka K."/>
        </authorList>
    </citation>
    <scope>NUCLEOTIDE SEQUENCE [LARGE SCALE GENOMIC DNA]</scope>
    <source>
        <strain evidence="2 3">NBRC 112286</strain>
    </source>
</reference>
<dbReference type="InterPro" id="IPR051908">
    <property type="entry name" value="Ribosomal_N-acetyltransferase"/>
</dbReference>
<dbReference type="Gene3D" id="3.40.630.30">
    <property type="match status" value="1"/>
</dbReference>
<dbReference type="PANTHER" id="PTHR43441:SF11">
    <property type="entry name" value="RIBOSOMAL-PROTEIN-SERINE ACETYLTRANSFERASE"/>
    <property type="match status" value="1"/>
</dbReference>
<protein>
    <recommendedName>
        <fullName evidence="1">N-acetyltransferase domain-containing protein</fullName>
    </recommendedName>
</protein>
<accession>A0ABP9WHB6</accession>
<keyword evidence="3" id="KW-1185">Reference proteome</keyword>
<comment type="caution">
    <text evidence="2">The sequence shown here is derived from an EMBL/GenBank/DDBJ whole genome shotgun (WGS) entry which is preliminary data.</text>
</comment>
<dbReference type="InterPro" id="IPR016181">
    <property type="entry name" value="Acyl_CoA_acyltransferase"/>
</dbReference>
<evidence type="ECO:0000313" key="2">
    <source>
        <dbReference type="EMBL" id="GAA5518613.1"/>
    </source>
</evidence>
<dbReference type="Pfam" id="PF13302">
    <property type="entry name" value="Acetyltransf_3"/>
    <property type="match status" value="1"/>
</dbReference>
<proteinExistence type="predicted"/>
<dbReference type="EMBL" id="BAABRR010000004">
    <property type="protein sequence ID" value="GAA5518613.1"/>
    <property type="molecule type" value="Genomic_DNA"/>
</dbReference>
<dbReference type="Proteomes" id="UP001426770">
    <property type="component" value="Unassembled WGS sequence"/>
</dbReference>
<name>A0ABP9WHB6_9MICO</name>
<evidence type="ECO:0000259" key="1">
    <source>
        <dbReference type="PROSITE" id="PS51186"/>
    </source>
</evidence>
<evidence type="ECO:0000313" key="3">
    <source>
        <dbReference type="Proteomes" id="UP001426770"/>
    </source>
</evidence>
<gene>
    <name evidence="2" type="ORF">Lsed01_01043</name>
</gene>
<sequence length="196" mass="22170">MISHYREAVAFAPLHTERLVLRPFTEADAEDFATRRSDPETAMYQAWRVPYSVDKALALIRESAAHDGPVPGGWYQLDVERRADGRTVGDVAVYLHEHGHTAEVGYTLHPWARRKGYATEATAALIDYLVDTAGVHRIEAATHPDNSRSILVLERLGFLAEGVKREAYWVEDEVSDDAIFGLLAREWRARRNAMRL</sequence>
<dbReference type="SUPFAM" id="SSF55729">
    <property type="entry name" value="Acyl-CoA N-acyltransferases (Nat)"/>
    <property type="match status" value="1"/>
</dbReference>
<dbReference type="PANTHER" id="PTHR43441">
    <property type="entry name" value="RIBOSOMAL-PROTEIN-SERINE ACETYLTRANSFERASE"/>
    <property type="match status" value="1"/>
</dbReference>
<dbReference type="PROSITE" id="PS51186">
    <property type="entry name" value="GNAT"/>
    <property type="match status" value="1"/>
</dbReference>
<dbReference type="InterPro" id="IPR000182">
    <property type="entry name" value="GNAT_dom"/>
</dbReference>
<feature type="domain" description="N-acetyltransferase" evidence="1">
    <location>
        <begin position="19"/>
        <end position="177"/>
    </location>
</feature>
<organism evidence="2 3">
    <name type="scientific">Demequina sediminis</name>
    <dbReference type="NCBI Taxonomy" id="1930058"/>
    <lineage>
        <taxon>Bacteria</taxon>
        <taxon>Bacillati</taxon>
        <taxon>Actinomycetota</taxon>
        <taxon>Actinomycetes</taxon>
        <taxon>Micrococcales</taxon>
        <taxon>Demequinaceae</taxon>
        <taxon>Demequina</taxon>
    </lineage>
</organism>